<evidence type="ECO:0000256" key="1">
    <source>
        <dbReference type="ARBA" id="ARBA00023002"/>
    </source>
</evidence>
<comment type="caution">
    <text evidence="4">The sequence shown here is derived from an EMBL/GenBank/DDBJ whole genome shotgun (WGS) entry which is preliminary data.</text>
</comment>
<dbReference type="OrthoDB" id="2735536at2759"/>
<dbReference type="Proteomes" id="UP000308199">
    <property type="component" value="Unassembled WGS sequence"/>
</dbReference>
<dbReference type="Pfam" id="PF01370">
    <property type="entry name" value="Epimerase"/>
    <property type="match status" value="1"/>
</dbReference>
<reference evidence="4 5" key="1">
    <citation type="submission" date="2019-02" db="EMBL/GenBank/DDBJ databases">
        <title>Genome sequencing of the rare red list fungi Phellinidium pouzarii.</title>
        <authorList>
            <person name="Buettner E."/>
            <person name="Kellner H."/>
        </authorList>
    </citation>
    <scope>NUCLEOTIDE SEQUENCE [LARGE SCALE GENOMIC DNA]</scope>
    <source>
        <strain evidence="4 5">DSM 108285</strain>
    </source>
</reference>
<protein>
    <recommendedName>
        <fullName evidence="3">NAD-dependent epimerase/dehydratase domain-containing protein</fullName>
    </recommendedName>
</protein>
<feature type="domain" description="NAD-dependent epimerase/dehydratase" evidence="3">
    <location>
        <begin position="10"/>
        <end position="278"/>
    </location>
</feature>
<evidence type="ECO:0000313" key="5">
    <source>
        <dbReference type="Proteomes" id="UP000308199"/>
    </source>
</evidence>
<dbReference type="PANTHER" id="PTHR10366:SF564">
    <property type="entry name" value="STEROL-4-ALPHA-CARBOXYLATE 3-DEHYDROGENASE, DECARBOXYLATING"/>
    <property type="match status" value="1"/>
</dbReference>
<dbReference type="InterPro" id="IPR001509">
    <property type="entry name" value="Epimerase_deHydtase"/>
</dbReference>
<dbReference type="PANTHER" id="PTHR10366">
    <property type="entry name" value="NAD DEPENDENT EPIMERASE/DEHYDRATASE"/>
    <property type="match status" value="1"/>
</dbReference>
<proteinExistence type="inferred from homology"/>
<evidence type="ECO:0000259" key="3">
    <source>
        <dbReference type="Pfam" id="PF01370"/>
    </source>
</evidence>
<gene>
    <name evidence="4" type="ORF">EW145_g2001</name>
</gene>
<accession>A0A4S4LE46</accession>
<dbReference type="AlphaFoldDB" id="A0A4S4LE46"/>
<evidence type="ECO:0000256" key="2">
    <source>
        <dbReference type="ARBA" id="ARBA00023445"/>
    </source>
</evidence>
<dbReference type="Gene3D" id="3.40.50.720">
    <property type="entry name" value="NAD(P)-binding Rossmann-like Domain"/>
    <property type="match status" value="1"/>
</dbReference>
<sequence>MPAVSAITKVLVSGANGFIAVWVVKDLLEHGYAVRGTVRAESKATHLLNLFKREAASGKFELFIVSDITAPGAFDDAVKGIDAIAHTASPFHYKADDPSEIIDPAVKGTVGILESAMKYAGPQLKRIVVTSSGTAVYEPGATDAKSTGVLNESSWNESSVTEVREKGRAASQWAKYCASKTLAERAAWDFVEKHKSEISWDLTVLNPPYVFGPILHEVVAPDALNSSVAAFYEAIFTNHKTPAELAHTQAGWTDVHDVARGHVLALEVPAAGGELDAVNELKIPGVYAPVGSPGAGEDFQYTTRLDNTKARTVLGLEFRDKRATARDSVHDFCARGWVYTGIKEDESEDYAGMIEIERSKVQSVHA</sequence>
<organism evidence="4 5">
    <name type="scientific">Phellinidium pouzarii</name>
    <dbReference type="NCBI Taxonomy" id="167371"/>
    <lineage>
        <taxon>Eukaryota</taxon>
        <taxon>Fungi</taxon>
        <taxon>Dikarya</taxon>
        <taxon>Basidiomycota</taxon>
        <taxon>Agaricomycotina</taxon>
        <taxon>Agaricomycetes</taxon>
        <taxon>Hymenochaetales</taxon>
        <taxon>Hymenochaetaceae</taxon>
        <taxon>Phellinidium</taxon>
    </lineage>
</organism>
<name>A0A4S4LE46_9AGAM</name>
<keyword evidence="1" id="KW-0560">Oxidoreductase</keyword>
<keyword evidence="5" id="KW-1185">Reference proteome</keyword>
<dbReference type="InterPro" id="IPR036291">
    <property type="entry name" value="NAD(P)-bd_dom_sf"/>
</dbReference>
<dbReference type="GO" id="GO:0016616">
    <property type="term" value="F:oxidoreductase activity, acting on the CH-OH group of donors, NAD or NADP as acceptor"/>
    <property type="evidence" value="ECO:0007669"/>
    <property type="project" value="TreeGrafter"/>
</dbReference>
<dbReference type="SUPFAM" id="SSF51735">
    <property type="entry name" value="NAD(P)-binding Rossmann-fold domains"/>
    <property type="match status" value="1"/>
</dbReference>
<comment type="similarity">
    <text evidence="2">Belongs to the NAD(P)-dependent epimerase/dehydratase family. Dihydroflavonol-4-reductase subfamily.</text>
</comment>
<dbReference type="InterPro" id="IPR050425">
    <property type="entry name" value="NAD(P)_dehydrat-like"/>
</dbReference>
<dbReference type="EMBL" id="SGPK01000063">
    <property type="protein sequence ID" value="THH09441.1"/>
    <property type="molecule type" value="Genomic_DNA"/>
</dbReference>
<evidence type="ECO:0000313" key="4">
    <source>
        <dbReference type="EMBL" id="THH09441.1"/>
    </source>
</evidence>